<dbReference type="SUPFAM" id="SSF52799">
    <property type="entry name" value="(Phosphotyrosine protein) phosphatases II"/>
    <property type="match status" value="1"/>
</dbReference>
<sequence>MTALFDGTYNSRDTGAIPLRSGGQTRSGVLFRSDALATVTGTGLVELDESPIGTIVDLRTDTERATAPNRLPSRPVRTELLSVMEGAAPGMAAPAEMTSEAVHAVLQEIPTLGDLYIRMLGTAAASFARVARLVATSADSDKAGVLVHCTAGKDRTGVAVALLLDAVGAQRDAIVADYAASERNLAGEWAERMLEGVARMGVPMLPQITALVSATPPDAMQTTLRWLDDQGGSAAYLRKGGGGLSDDELGMLRERFAG</sequence>
<proteinExistence type="predicted"/>
<dbReference type="InterPro" id="IPR016130">
    <property type="entry name" value="Tyr_Pase_AS"/>
</dbReference>
<accession>A0A4P6EEF1</accession>
<dbReference type="GO" id="GO:0004721">
    <property type="term" value="F:phosphoprotein phosphatase activity"/>
    <property type="evidence" value="ECO:0007669"/>
    <property type="project" value="InterPro"/>
</dbReference>
<dbReference type="Gene3D" id="3.90.190.10">
    <property type="entry name" value="Protein tyrosine phosphatase superfamily"/>
    <property type="match status" value="1"/>
</dbReference>
<gene>
    <name evidence="2" type="ORF">ET475_05200</name>
</gene>
<evidence type="ECO:0000259" key="1">
    <source>
        <dbReference type="PROSITE" id="PS50056"/>
    </source>
</evidence>
<dbReference type="AlphaFoldDB" id="A0A4P6EEF1"/>
<dbReference type="InterPro" id="IPR026893">
    <property type="entry name" value="Tyr/Ser_Pase_IphP-type"/>
</dbReference>
<evidence type="ECO:0000313" key="2">
    <source>
        <dbReference type="EMBL" id="QAY59449.1"/>
    </source>
</evidence>
<keyword evidence="3" id="KW-1185">Reference proteome</keyword>
<dbReference type="KEGG" id="mprt:ET475_05200"/>
<dbReference type="InterPro" id="IPR029021">
    <property type="entry name" value="Prot-tyrosine_phosphatase-like"/>
</dbReference>
<dbReference type="RefSeq" id="WP_129386781.1">
    <property type="nucleotide sequence ID" value="NZ_CP035494.1"/>
</dbReference>
<dbReference type="PROSITE" id="PS50056">
    <property type="entry name" value="TYR_PHOSPHATASE_2"/>
    <property type="match status" value="1"/>
</dbReference>
<name>A0A4P6EEF1_9MICO</name>
<dbReference type="OrthoDB" id="1188001at2"/>
<dbReference type="Proteomes" id="UP000293995">
    <property type="component" value="Chromosome"/>
</dbReference>
<organism evidence="2 3">
    <name type="scientific">Microbacterium protaetiae</name>
    <dbReference type="NCBI Taxonomy" id="2509458"/>
    <lineage>
        <taxon>Bacteria</taxon>
        <taxon>Bacillati</taxon>
        <taxon>Actinomycetota</taxon>
        <taxon>Actinomycetes</taxon>
        <taxon>Micrococcales</taxon>
        <taxon>Microbacteriaceae</taxon>
        <taxon>Microbacterium</taxon>
    </lineage>
</organism>
<protein>
    <submittedName>
        <fullName evidence="2">Tyrosine-protein phosphatase</fullName>
    </submittedName>
</protein>
<evidence type="ECO:0000313" key="3">
    <source>
        <dbReference type="Proteomes" id="UP000293995"/>
    </source>
</evidence>
<dbReference type="InterPro" id="IPR000387">
    <property type="entry name" value="Tyr_Pase_dom"/>
</dbReference>
<dbReference type="EMBL" id="CP035494">
    <property type="protein sequence ID" value="QAY59449.1"/>
    <property type="molecule type" value="Genomic_DNA"/>
</dbReference>
<reference evidence="2 3" key="1">
    <citation type="submission" date="2019-01" db="EMBL/GenBank/DDBJ databases">
        <title>Genome sequencing of strain DFW100M-13.</title>
        <authorList>
            <person name="Heo J."/>
            <person name="Kim S.-J."/>
            <person name="Kim J.-S."/>
            <person name="Hong S.-B."/>
            <person name="Kwon S.-W."/>
        </authorList>
    </citation>
    <scope>NUCLEOTIDE SEQUENCE [LARGE SCALE GENOMIC DNA]</scope>
    <source>
        <strain evidence="2 3">DFW100M-13</strain>
    </source>
</reference>
<dbReference type="Pfam" id="PF13350">
    <property type="entry name" value="Y_phosphatase3"/>
    <property type="match status" value="1"/>
</dbReference>
<dbReference type="PROSITE" id="PS00383">
    <property type="entry name" value="TYR_PHOSPHATASE_1"/>
    <property type="match status" value="1"/>
</dbReference>
<feature type="domain" description="Tyrosine specific protein phosphatases" evidence="1">
    <location>
        <begin position="125"/>
        <end position="164"/>
    </location>
</feature>